<protein>
    <recommendedName>
        <fullName evidence="2">Amidohydrolase-related domain-containing protein</fullName>
    </recommendedName>
</protein>
<evidence type="ECO:0000256" key="1">
    <source>
        <dbReference type="ARBA" id="ARBA00022801"/>
    </source>
</evidence>
<dbReference type="SUPFAM" id="SSF51556">
    <property type="entry name" value="Metallo-dependent hydrolases"/>
    <property type="match status" value="1"/>
</dbReference>
<dbReference type="GO" id="GO:0016810">
    <property type="term" value="F:hydrolase activity, acting on carbon-nitrogen (but not peptide) bonds"/>
    <property type="evidence" value="ECO:0007669"/>
    <property type="project" value="InterPro"/>
</dbReference>
<organism evidence="3">
    <name type="scientific">marine sediment metagenome</name>
    <dbReference type="NCBI Taxonomy" id="412755"/>
    <lineage>
        <taxon>unclassified sequences</taxon>
        <taxon>metagenomes</taxon>
        <taxon>ecological metagenomes</taxon>
    </lineage>
</organism>
<dbReference type="InterPro" id="IPR011059">
    <property type="entry name" value="Metal-dep_hydrolase_composite"/>
</dbReference>
<dbReference type="SUPFAM" id="SSF51338">
    <property type="entry name" value="Composite domain of metallo-dependent hydrolases"/>
    <property type="match status" value="1"/>
</dbReference>
<reference evidence="3" key="1">
    <citation type="journal article" date="2014" name="Front. Microbiol.">
        <title>High frequency of phylogenetically diverse reductive dehalogenase-homologous genes in deep subseafloor sedimentary metagenomes.</title>
        <authorList>
            <person name="Kawai M."/>
            <person name="Futagami T."/>
            <person name="Toyoda A."/>
            <person name="Takaki Y."/>
            <person name="Nishi S."/>
            <person name="Hori S."/>
            <person name="Arai W."/>
            <person name="Tsubouchi T."/>
            <person name="Morono Y."/>
            <person name="Uchiyama I."/>
            <person name="Ito T."/>
            <person name="Fujiyama A."/>
            <person name="Inagaki F."/>
            <person name="Takami H."/>
        </authorList>
    </citation>
    <scope>NUCLEOTIDE SEQUENCE</scope>
    <source>
        <strain evidence="3">Expedition CK06-06</strain>
    </source>
</reference>
<evidence type="ECO:0000313" key="3">
    <source>
        <dbReference type="EMBL" id="GAF80089.1"/>
    </source>
</evidence>
<comment type="caution">
    <text evidence="3">The sequence shown here is derived from an EMBL/GenBank/DDBJ whole genome shotgun (WGS) entry which is preliminary data.</text>
</comment>
<feature type="domain" description="Amidohydrolase-related" evidence="2">
    <location>
        <begin position="78"/>
        <end position="365"/>
    </location>
</feature>
<proteinExistence type="predicted"/>
<feature type="non-terminal residue" evidence="3">
    <location>
        <position position="1"/>
    </location>
</feature>
<dbReference type="EMBL" id="BARS01008527">
    <property type="protein sequence ID" value="GAF80089.1"/>
    <property type="molecule type" value="Genomic_DNA"/>
</dbReference>
<dbReference type="Pfam" id="PF01979">
    <property type="entry name" value="Amidohydro_1"/>
    <property type="match status" value="1"/>
</dbReference>
<dbReference type="Gene3D" id="3.20.20.140">
    <property type="entry name" value="Metal-dependent hydrolases"/>
    <property type="match status" value="1"/>
</dbReference>
<gene>
    <name evidence="3" type="ORF">S01H1_16240</name>
</gene>
<keyword evidence="1" id="KW-0378">Hydrolase</keyword>
<accession>X0SGE9</accession>
<dbReference type="PANTHER" id="PTHR43794">
    <property type="entry name" value="AMINOHYDROLASE SSNA-RELATED"/>
    <property type="match status" value="1"/>
</dbReference>
<sequence length="368" mass="39845">RPRRGSAEHFVHVAVELTEELEMRVYAARWLLPVTSPPVQDGAVSVEDGTIVDAGSRKDVLKAAGDDAEIRELGDAAILPGLVNTHVHVDLSWMGEDPPPTGSFPDWVRGLLERKAVEDPERARKAAQAGIDSMLDRGIVAVGDVSNDTWVVPLLVRSALEGVSFQEVYGFRAEDAERWMMAAAYRLEILAGNAEVAASGKRWRIVPTAHAPHTTSPQLIRMLAARAAASGEPLSIHVAESKSEIELIRDGSGPFPDLLREREMWDKNFEPRGHTPVEHLDRLGALTGGTLAVHCVHLTQADHSRLQMRGTTMVTCPRSNRTLGVGTAPVPQLMAQGIPVALGTDSLASAPDLDLLAEMSLLIEEHPT</sequence>
<dbReference type="InterPro" id="IPR050287">
    <property type="entry name" value="MTA/SAH_deaminase"/>
</dbReference>
<feature type="non-terminal residue" evidence="3">
    <location>
        <position position="368"/>
    </location>
</feature>
<dbReference type="AlphaFoldDB" id="X0SGE9"/>
<dbReference type="PANTHER" id="PTHR43794:SF11">
    <property type="entry name" value="AMIDOHYDROLASE-RELATED DOMAIN-CONTAINING PROTEIN"/>
    <property type="match status" value="1"/>
</dbReference>
<evidence type="ECO:0000259" key="2">
    <source>
        <dbReference type="Pfam" id="PF01979"/>
    </source>
</evidence>
<dbReference type="InterPro" id="IPR032466">
    <property type="entry name" value="Metal_Hydrolase"/>
</dbReference>
<name>X0SGE9_9ZZZZ</name>
<dbReference type="InterPro" id="IPR006680">
    <property type="entry name" value="Amidohydro-rel"/>
</dbReference>